<gene>
    <name evidence="1" type="ORF">LCGC14_2039730</name>
</gene>
<sequence length="108" mass="12750">MGKSNDLIDELIRTRTMRSRAIELKIVFKEDDWEIRETNGEYAFTNVPTLIYHQCKQVHSTDTSWMPNPSIWLYRDELNKPCSYCQKTPPPGIQAMFQFLNYDCPEEA</sequence>
<comment type="caution">
    <text evidence="1">The sequence shown here is derived from an EMBL/GenBank/DDBJ whole genome shotgun (WGS) entry which is preliminary data.</text>
</comment>
<protein>
    <submittedName>
        <fullName evidence="1">Uncharacterized protein</fullName>
    </submittedName>
</protein>
<accession>A0A0F9FEU5</accession>
<evidence type="ECO:0000313" key="1">
    <source>
        <dbReference type="EMBL" id="KKL76956.1"/>
    </source>
</evidence>
<proteinExistence type="predicted"/>
<organism evidence="1">
    <name type="scientific">marine sediment metagenome</name>
    <dbReference type="NCBI Taxonomy" id="412755"/>
    <lineage>
        <taxon>unclassified sequences</taxon>
        <taxon>metagenomes</taxon>
        <taxon>ecological metagenomes</taxon>
    </lineage>
</organism>
<reference evidence="1" key="1">
    <citation type="journal article" date="2015" name="Nature">
        <title>Complex archaea that bridge the gap between prokaryotes and eukaryotes.</title>
        <authorList>
            <person name="Spang A."/>
            <person name="Saw J.H."/>
            <person name="Jorgensen S.L."/>
            <person name="Zaremba-Niedzwiedzka K."/>
            <person name="Martijn J."/>
            <person name="Lind A.E."/>
            <person name="van Eijk R."/>
            <person name="Schleper C."/>
            <person name="Guy L."/>
            <person name="Ettema T.J."/>
        </authorList>
    </citation>
    <scope>NUCLEOTIDE SEQUENCE</scope>
</reference>
<dbReference type="EMBL" id="LAZR01023892">
    <property type="protein sequence ID" value="KKL76956.1"/>
    <property type="molecule type" value="Genomic_DNA"/>
</dbReference>
<dbReference type="AlphaFoldDB" id="A0A0F9FEU5"/>
<name>A0A0F9FEU5_9ZZZZ</name>